<feature type="region of interest" description="Disordered" evidence="3">
    <location>
        <begin position="613"/>
        <end position="685"/>
    </location>
</feature>
<dbReference type="PRINTS" id="PR00080">
    <property type="entry name" value="SDRFAMILY"/>
</dbReference>
<evidence type="ECO:0000256" key="1">
    <source>
        <dbReference type="ARBA" id="ARBA00005352"/>
    </source>
</evidence>
<feature type="compositionally biased region" description="Polar residues" evidence="3">
    <location>
        <begin position="814"/>
        <end position="830"/>
    </location>
</feature>
<dbReference type="Gene3D" id="3.40.50.720">
    <property type="entry name" value="NAD(P)-binding Rossmann-like Domain"/>
    <property type="match status" value="1"/>
</dbReference>
<dbReference type="InterPro" id="IPR043987">
    <property type="entry name" value="CCZ1/INTU/HSP4_longin_1"/>
</dbReference>
<comment type="similarity">
    <text evidence="1">Belongs to the CCZ1 family.</text>
</comment>
<dbReference type="Proteomes" id="UP001369815">
    <property type="component" value="Unassembled WGS sequence"/>
</dbReference>
<feature type="compositionally biased region" description="Polar residues" evidence="3">
    <location>
        <begin position="1002"/>
        <end position="1020"/>
    </location>
</feature>
<evidence type="ECO:0000313" key="6">
    <source>
        <dbReference type="Proteomes" id="UP001369815"/>
    </source>
</evidence>
<name>A0AAX6MEP2_9PEZI</name>
<dbReference type="PANTHER" id="PTHR13056:SF0">
    <property type="entry name" value="VACUOLAR FUSION PROTEIN CCZ1 HOMOLOG-RELATED"/>
    <property type="match status" value="1"/>
</dbReference>
<sequence length="1083" mass="118202">MSRVWLITGTSSGFGLELAKVAAAHGDRVLAATRDPSKVAPLPGVTVVRLDHNEPFEQVRADITKILNIHGTIDVVVNNAAYVQAGTIEEATPEETARQFQANVFGPINVYRAILPHMREKRSGTLVTIGSMASWSSIPNYNLYNASKAALRRLTLGLGDEVKPFGIRHCLVEPGGFRTELLNPTGNLSKAKANKIADYADVVSASEAGVAALHGKQIGDTAKGASVIYDLVTSTGVAAGKELPPFIPLGGDASDQIVTIASATVEEVKQWADISRLSVNEADFANGDLYLPPPATVVPAQLGFLAIFNPSLGPTDETMDDQIVYYASVNTQFKKRRHRSRGKPTDSISQEERNERLRQIGLAQGMVEFSRGFANGQPVDTIETEKSRVVLHELEPGWWILASIDLTKLPLPPRLDTPSSNQKDDASENVEYSSRELKPAALLMQDLLRAHSIFLLHHAASLSALFVRSRRSKFVSILGRYWDLYLSTWDVMLHGNPTTSMFGGIKIAACGELGVGVGEEERGSGEREVLEGFVDRTEGLIDLIVSKFGYSEFDVDENPKGAEESAPKWLGTGEEPGAEDGAIFLGVGALSRKSIRDVAYWMEDLYMWGEDAYGVRDSPSSTRQAKKPKKPRSASAKKNGGKRTSSPEANKPASPDAQTTQRKSTDAKEPEPVTTKPTEEAVDGGGVNRFMNYLKMGYGTHWTLGGSGGGESTEQDGVAPAEISGDKAQSNSHRPPKAPNTNSGHYLIGLLGNVEEAGHIEHDENIEQSDDLSDVEHNSRILLRTLTVELENAKRPEAEITRDFGNQDRERSTTEPSQGSSEAASQFDNQDLNKSEKVRIVVYVNKPFIYTFLFRNRTDSLAWGELYRSLHYQLAPLRKPLATSTAYRPGRPDIGPVGSHIFDLIWDPEAMTIHSTIPSIPSPIQMVQNTQPVWSRAEAVNTHNQMLSTYIATSTDPSELERTCKTSRGWWIVWTRIMEKDGAHTPVPPPPDSSDTSQIPTLQHSGSTDSIGSQRSQPKSTRPRGKVSKEIFLIRRAGEHTRLRGLSGSYAEGGGWADGASRLAQGIGVDTKRYIEGLLSLGR</sequence>
<accession>A0AAX6MEP2</accession>
<proteinExistence type="inferred from homology"/>
<dbReference type="AlphaFoldDB" id="A0AAX6MEP2"/>
<feature type="region of interest" description="Disordered" evidence="3">
    <location>
        <begin position="797"/>
        <end position="830"/>
    </location>
</feature>
<dbReference type="GO" id="GO:0016192">
    <property type="term" value="P:vesicle-mediated transport"/>
    <property type="evidence" value="ECO:0007669"/>
    <property type="project" value="InterPro"/>
</dbReference>
<keyword evidence="2" id="KW-0521">NADP</keyword>
<dbReference type="InterPro" id="IPR036291">
    <property type="entry name" value="NAD(P)-bd_dom_sf"/>
</dbReference>
<organism evidence="5 6">
    <name type="scientific">Daldinia eschscholtzii</name>
    <dbReference type="NCBI Taxonomy" id="292717"/>
    <lineage>
        <taxon>Eukaryota</taxon>
        <taxon>Fungi</taxon>
        <taxon>Dikarya</taxon>
        <taxon>Ascomycota</taxon>
        <taxon>Pezizomycotina</taxon>
        <taxon>Sordariomycetes</taxon>
        <taxon>Xylariomycetidae</taxon>
        <taxon>Xylariales</taxon>
        <taxon>Hypoxylaceae</taxon>
        <taxon>Daldinia</taxon>
    </lineage>
</organism>
<evidence type="ECO:0000256" key="3">
    <source>
        <dbReference type="SAM" id="MobiDB-lite"/>
    </source>
</evidence>
<dbReference type="Pfam" id="PF00106">
    <property type="entry name" value="adh_short"/>
    <property type="match status" value="1"/>
</dbReference>
<dbReference type="PROSITE" id="PS00061">
    <property type="entry name" value="ADH_SHORT"/>
    <property type="match status" value="1"/>
</dbReference>
<dbReference type="PRINTS" id="PR00081">
    <property type="entry name" value="GDHRDH"/>
</dbReference>
<feature type="region of interest" description="Disordered" evidence="3">
    <location>
        <begin position="981"/>
        <end position="1029"/>
    </location>
</feature>
<evidence type="ECO:0000313" key="5">
    <source>
        <dbReference type="EMBL" id="KAK6951120.1"/>
    </source>
</evidence>
<reference evidence="5 6" key="1">
    <citation type="journal article" date="2024" name="Front Chem Biol">
        <title>Unveiling the potential of Daldinia eschscholtzii MFLUCC 19-0629 through bioactivity and bioinformatics studies for enhanced sustainable agriculture production.</title>
        <authorList>
            <person name="Brooks S."/>
            <person name="Weaver J.A."/>
            <person name="Klomchit A."/>
            <person name="Alharthi S.A."/>
            <person name="Onlamun T."/>
            <person name="Nurani R."/>
            <person name="Vong T.K."/>
            <person name="Alberti F."/>
            <person name="Greco C."/>
        </authorList>
    </citation>
    <scope>NUCLEOTIDE SEQUENCE [LARGE SCALE GENOMIC DNA]</scope>
    <source>
        <strain evidence="5">MFLUCC 19-0629</strain>
    </source>
</reference>
<protein>
    <recommendedName>
        <fullName evidence="4">CCZ1/INTU/HSP4 first Longin domain-containing protein</fullName>
    </recommendedName>
</protein>
<feature type="region of interest" description="Disordered" evidence="3">
    <location>
        <begin position="556"/>
        <end position="577"/>
    </location>
</feature>
<dbReference type="InterPro" id="IPR002347">
    <property type="entry name" value="SDR_fam"/>
</dbReference>
<dbReference type="CDD" id="cd05374">
    <property type="entry name" value="17beta-HSD-like_SDR_c"/>
    <property type="match status" value="1"/>
</dbReference>
<dbReference type="EMBL" id="JBANMG010000007">
    <property type="protein sequence ID" value="KAK6951120.1"/>
    <property type="molecule type" value="Genomic_DNA"/>
</dbReference>
<feature type="compositionally biased region" description="Basic and acidic residues" evidence="3">
    <location>
        <begin position="557"/>
        <end position="566"/>
    </location>
</feature>
<evidence type="ECO:0000256" key="2">
    <source>
        <dbReference type="ARBA" id="ARBA00022857"/>
    </source>
</evidence>
<evidence type="ECO:0000259" key="4">
    <source>
        <dbReference type="Pfam" id="PF19031"/>
    </source>
</evidence>
<dbReference type="SUPFAM" id="SSF51735">
    <property type="entry name" value="NAD(P)-binding Rossmann-fold domains"/>
    <property type="match status" value="1"/>
</dbReference>
<dbReference type="Pfam" id="PF19031">
    <property type="entry name" value="Intu_longin_1"/>
    <property type="match status" value="1"/>
</dbReference>
<dbReference type="PANTHER" id="PTHR13056">
    <property type="entry name" value="VACUOLAR FUSION PROTEIN CCZ1 HOMOLOG-RELATED"/>
    <property type="match status" value="1"/>
</dbReference>
<feature type="region of interest" description="Disordered" evidence="3">
    <location>
        <begin position="705"/>
        <end position="746"/>
    </location>
</feature>
<comment type="caution">
    <text evidence="5">The sequence shown here is derived from an EMBL/GenBank/DDBJ whole genome shotgun (WGS) entry which is preliminary data.</text>
</comment>
<feature type="compositionally biased region" description="Polar residues" evidence="3">
    <location>
        <begin position="727"/>
        <end position="744"/>
    </location>
</feature>
<gene>
    <name evidence="5" type="ORF">Daesc_007650</name>
</gene>
<feature type="domain" description="CCZ1/INTU/HSP4 first Longin" evidence="4">
    <location>
        <begin position="304"/>
        <end position="407"/>
    </location>
</feature>
<dbReference type="InterPro" id="IPR013176">
    <property type="entry name" value="Ccz1"/>
</dbReference>
<keyword evidence="6" id="KW-1185">Reference proteome</keyword>
<dbReference type="GO" id="GO:0035658">
    <property type="term" value="C:Mon1-Ccz1 complex"/>
    <property type="evidence" value="ECO:0007669"/>
    <property type="project" value="InterPro"/>
</dbReference>
<feature type="compositionally biased region" description="Basic and acidic residues" evidence="3">
    <location>
        <begin position="797"/>
        <end position="813"/>
    </location>
</feature>
<dbReference type="InterPro" id="IPR020904">
    <property type="entry name" value="Sc_DH/Rdtase_CS"/>
</dbReference>